<gene>
    <name evidence="1" type="ORF">CHRIB12_LOCUS20490</name>
</gene>
<dbReference type="AlphaFoldDB" id="A0A915ZS55"/>
<comment type="caution">
    <text evidence="1">The sequence shown here is derived from an EMBL/GenBank/DDBJ whole genome shotgun (WGS) entry which is preliminary data.</text>
</comment>
<accession>A0A915ZS55</accession>
<dbReference type="EMBL" id="CAGKOT010000060">
    <property type="protein sequence ID" value="CAB5388158.1"/>
    <property type="molecule type" value="Genomic_DNA"/>
</dbReference>
<reference evidence="1" key="1">
    <citation type="submission" date="2020-05" db="EMBL/GenBank/DDBJ databases">
        <authorList>
            <person name="Rincon C."/>
            <person name="Sanders R I."/>
            <person name="Robbins C."/>
            <person name="Chaturvedi A."/>
        </authorList>
    </citation>
    <scope>NUCLEOTIDE SEQUENCE</scope>
    <source>
        <strain evidence="1">CHB12</strain>
    </source>
</reference>
<dbReference type="Proteomes" id="UP000684084">
    <property type="component" value="Unassembled WGS sequence"/>
</dbReference>
<organism evidence="1 2">
    <name type="scientific">Rhizophagus irregularis</name>
    <dbReference type="NCBI Taxonomy" id="588596"/>
    <lineage>
        <taxon>Eukaryota</taxon>
        <taxon>Fungi</taxon>
        <taxon>Fungi incertae sedis</taxon>
        <taxon>Mucoromycota</taxon>
        <taxon>Glomeromycotina</taxon>
        <taxon>Glomeromycetes</taxon>
        <taxon>Glomerales</taxon>
        <taxon>Glomeraceae</taxon>
        <taxon>Rhizophagus</taxon>
    </lineage>
</organism>
<name>A0A915ZS55_9GLOM</name>
<proteinExistence type="predicted"/>
<evidence type="ECO:0000313" key="1">
    <source>
        <dbReference type="EMBL" id="CAB5388158.1"/>
    </source>
</evidence>
<dbReference type="VEuPathDB" id="FungiDB:RhiirFUN_015058"/>
<protein>
    <submittedName>
        <fullName evidence="1">Uncharacterized protein</fullName>
    </submittedName>
</protein>
<evidence type="ECO:0000313" key="2">
    <source>
        <dbReference type="Proteomes" id="UP000684084"/>
    </source>
</evidence>
<dbReference type="OrthoDB" id="2401702at2759"/>
<sequence>MIADGIKDDAQSSDITMPCNVISAGSPAKILPQFHLLSLAQLFDKATDAEGGAIHANQEEILRWYYYGKEFLIQASVIVQDDNFSKQEDECPTSEISAGGSCQNSIIVKTNQTDASEAQERSLVYSATPATSNIYDETAKWGETYYYDDETDDWGTPYEDDDRGYYLNLNTGEIRRKETSAYA</sequence>